<organism evidence="7 8">
    <name type="scientific">Candidatus Caccoplasma merdipullorum</name>
    <dbReference type="NCBI Taxonomy" id="2840718"/>
    <lineage>
        <taxon>Bacteria</taxon>
        <taxon>Pseudomonadati</taxon>
        <taxon>Bacteroidota</taxon>
        <taxon>Bacteroidia</taxon>
        <taxon>Bacteroidales</taxon>
        <taxon>Bacteroidaceae</taxon>
        <taxon>Bacteroidaceae incertae sedis</taxon>
        <taxon>Candidatus Caccoplasma</taxon>
    </lineage>
</organism>
<feature type="binding site" evidence="6">
    <location>
        <position position="77"/>
    </location>
    <ligand>
        <name>S-adenosyl-L-methionine</name>
        <dbReference type="ChEBI" id="CHEBI:59789"/>
    </ligand>
</feature>
<dbReference type="AlphaFoldDB" id="A0A9D9H3N9"/>
<dbReference type="InterPro" id="IPR003682">
    <property type="entry name" value="rRNA_ssu_MeTfrase_G"/>
</dbReference>
<comment type="subcellular location">
    <subcellularLocation>
        <location evidence="6">Cytoplasm</location>
    </subcellularLocation>
</comment>
<dbReference type="EMBL" id="JADIMW010000034">
    <property type="protein sequence ID" value="MBO8437945.1"/>
    <property type="molecule type" value="Genomic_DNA"/>
</dbReference>
<proteinExistence type="inferred from homology"/>
<reference evidence="7" key="1">
    <citation type="submission" date="2020-10" db="EMBL/GenBank/DDBJ databases">
        <authorList>
            <person name="Gilroy R."/>
        </authorList>
    </citation>
    <scope>NUCLEOTIDE SEQUENCE</scope>
    <source>
        <strain evidence="7">G3-4614</strain>
    </source>
</reference>
<keyword evidence="1 6" id="KW-0963">Cytoplasm</keyword>
<dbReference type="Proteomes" id="UP000823636">
    <property type="component" value="Unassembled WGS sequence"/>
</dbReference>
<evidence type="ECO:0000256" key="4">
    <source>
        <dbReference type="ARBA" id="ARBA00022679"/>
    </source>
</evidence>
<evidence type="ECO:0000313" key="8">
    <source>
        <dbReference type="Proteomes" id="UP000823636"/>
    </source>
</evidence>
<accession>A0A9D9H3N9</accession>
<comment type="caution">
    <text evidence="7">The sequence shown here is derived from an EMBL/GenBank/DDBJ whole genome shotgun (WGS) entry which is preliminary data.</text>
</comment>
<dbReference type="Pfam" id="PF02527">
    <property type="entry name" value="GidB"/>
    <property type="match status" value="1"/>
</dbReference>
<dbReference type="EC" id="2.1.1.-" evidence="6"/>
<dbReference type="InterPro" id="IPR029063">
    <property type="entry name" value="SAM-dependent_MTases_sf"/>
</dbReference>
<keyword evidence="5 6" id="KW-0949">S-adenosyl-L-methionine</keyword>
<evidence type="ECO:0000256" key="5">
    <source>
        <dbReference type="ARBA" id="ARBA00022691"/>
    </source>
</evidence>
<comment type="caution">
    <text evidence="6">Lacks conserved residue(s) required for the propagation of feature annotation.</text>
</comment>
<evidence type="ECO:0000256" key="3">
    <source>
        <dbReference type="ARBA" id="ARBA00022603"/>
    </source>
</evidence>
<dbReference type="SUPFAM" id="SSF53335">
    <property type="entry name" value="S-adenosyl-L-methionine-dependent methyltransferases"/>
    <property type="match status" value="1"/>
</dbReference>
<keyword evidence="2 6" id="KW-0698">rRNA processing</keyword>
<keyword evidence="3 6" id="KW-0489">Methyltransferase</keyword>
<evidence type="ECO:0000256" key="2">
    <source>
        <dbReference type="ARBA" id="ARBA00022552"/>
    </source>
</evidence>
<evidence type="ECO:0000256" key="6">
    <source>
        <dbReference type="HAMAP-Rule" id="MF_00074"/>
    </source>
</evidence>
<keyword evidence="4 6" id="KW-0808">Transferase</keyword>
<feature type="binding site" evidence="6">
    <location>
        <begin position="95"/>
        <end position="97"/>
    </location>
    <ligand>
        <name>S-adenosyl-L-methionine</name>
        <dbReference type="ChEBI" id="CHEBI:59789"/>
    </ligand>
</feature>
<dbReference type="PIRSF" id="PIRSF003078">
    <property type="entry name" value="GidB"/>
    <property type="match status" value="1"/>
</dbReference>
<comment type="function">
    <text evidence="6">Specifically methylates the N7 position of a guanine in 16S rRNA.</text>
</comment>
<dbReference type="HAMAP" id="MF_00074">
    <property type="entry name" value="16SrRNA_methyltr_G"/>
    <property type="match status" value="1"/>
</dbReference>
<feature type="binding site" evidence="6">
    <location>
        <position position="136"/>
    </location>
    <ligand>
        <name>S-adenosyl-L-methionine</name>
        <dbReference type="ChEBI" id="CHEBI:59789"/>
    </ligand>
</feature>
<dbReference type="GO" id="GO:0005829">
    <property type="term" value="C:cytosol"/>
    <property type="evidence" value="ECO:0007669"/>
    <property type="project" value="TreeGrafter"/>
</dbReference>
<evidence type="ECO:0000313" key="7">
    <source>
        <dbReference type="EMBL" id="MBO8437945.1"/>
    </source>
</evidence>
<reference evidence="7" key="2">
    <citation type="journal article" date="2021" name="PeerJ">
        <title>Extensive microbial diversity within the chicken gut microbiome revealed by metagenomics and culture.</title>
        <authorList>
            <person name="Gilroy R."/>
            <person name="Ravi A."/>
            <person name="Getino M."/>
            <person name="Pursley I."/>
            <person name="Horton D.L."/>
            <person name="Alikhan N.F."/>
            <person name="Baker D."/>
            <person name="Gharbi K."/>
            <person name="Hall N."/>
            <person name="Watson M."/>
            <person name="Adriaenssens E.M."/>
            <person name="Foster-Nyarko E."/>
            <person name="Jarju S."/>
            <person name="Secka A."/>
            <person name="Antonio M."/>
            <person name="Oren A."/>
            <person name="Chaudhuri R.R."/>
            <person name="La Ragione R."/>
            <person name="Hildebrand F."/>
            <person name="Pallen M.J."/>
        </authorList>
    </citation>
    <scope>NUCLEOTIDE SEQUENCE</scope>
    <source>
        <strain evidence="7">G3-4614</strain>
    </source>
</reference>
<evidence type="ECO:0000256" key="1">
    <source>
        <dbReference type="ARBA" id="ARBA00022490"/>
    </source>
</evidence>
<gene>
    <name evidence="6 7" type="primary">rsmG</name>
    <name evidence="7" type="ORF">IAC54_03480</name>
</gene>
<dbReference type="PANTHER" id="PTHR31760">
    <property type="entry name" value="S-ADENOSYL-L-METHIONINE-DEPENDENT METHYLTRANSFERASES SUPERFAMILY PROTEIN"/>
    <property type="match status" value="1"/>
</dbReference>
<dbReference type="CDD" id="cd02440">
    <property type="entry name" value="AdoMet_MTases"/>
    <property type="match status" value="1"/>
</dbReference>
<name>A0A9D9H3N9_9BACT</name>
<dbReference type="NCBIfam" id="TIGR00138">
    <property type="entry name" value="rsmG_gidB"/>
    <property type="match status" value="1"/>
</dbReference>
<feature type="binding site" evidence="6">
    <location>
        <position position="72"/>
    </location>
    <ligand>
        <name>S-adenosyl-L-methionine</name>
        <dbReference type="ChEBI" id="CHEBI:59789"/>
    </ligand>
</feature>
<dbReference type="GO" id="GO:0070043">
    <property type="term" value="F:rRNA (guanine-N7-)-methyltransferase activity"/>
    <property type="evidence" value="ECO:0007669"/>
    <property type="project" value="UniProtKB-UniRule"/>
</dbReference>
<sequence>MESSIIKYFKNLSDRQIEQFSALEGLYREWNEKINVISRKDIDNLYVHHVLHSLAIAKIITFTPGSKIFDVGTGGGFPGIPLAIMFPDCDFFLIDRTGKKIKVATDIAAQIGLENVRLAQCDASEVKEQFDFAVSRAAMGMSDLVRLCRKNIAKHQQNAIPNGVIALKGGELQHEIAPFKKIAVVYNLGDFFDEEYFITKRGVFVPVVNR</sequence>
<dbReference type="PANTHER" id="PTHR31760:SF0">
    <property type="entry name" value="S-ADENOSYL-L-METHIONINE-DEPENDENT METHYLTRANSFERASES SUPERFAMILY PROTEIN"/>
    <property type="match status" value="1"/>
</dbReference>
<comment type="similarity">
    <text evidence="6">Belongs to the methyltransferase superfamily. RNA methyltransferase RsmG family.</text>
</comment>
<dbReference type="Gene3D" id="3.40.50.150">
    <property type="entry name" value="Vaccinia Virus protein VP39"/>
    <property type="match status" value="1"/>
</dbReference>
<protein>
    <recommendedName>
        <fullName evidence="6">Ribosomal RNA small subunit methyltransferase G</fullName>
        <ecNumber evidence="6">2.1.1.-</ecNumber>
    </recommendedName>
    <alternativeName>
        <fullName evidence="6">16S rRNA 7-methylguanosine methyltransferase</fullName>
        <shortName evidence="6">16S rRNA m7G methyltransferase</shortName>
    </alternativeName>
</protein>